<keyword evidence="5" id="KW-0964">Secreted</keyword>
<dbReference type="InterPro" id="IPR048652">
    <property type="entry name" value="Isd_H_B_linker"/>
</dbReference>
<dbReference type="RefSeq" id="WP_111762171.1">
    <property type="nucleotide sequence ID" value="NZ_LS483317.1"/>
</dbReference>
<comment type="subunit">
    <text evidence="16">Interacts with host HBA; this interaction allows heme extraction as iron source. Interacts with IsdA.</text>
</comment>
<dbReference type="Proteomes" id="UP000254502">
    <property type="component" value="Unassembled WGS sequence"/>
</dbReference>
<feature type="compositionally biased region" description="Low complexity" evidence="17">
    <location>
        <begin position="559"/>
        <end position="572"/>
    </location>
</feature>
<feature type="domain" description="Gram-positive cocci surface proteins LPxTG" evidence="20">
    <location>
        <begin position="634"/>
        <end position="669"/>
    </location>
</feature>
<feature type="compositionally biased region" description="Polar residues" evidence="17">
    <location>
        <begin position="573"/>
        <end position="596"/>
    </location>
</feature>
<dbReference type="InterPro" id="IPR019929">
    <property type="entry name" value="Iron-reg_IsdB"/>
</dbReference>
<dbReference type="Pfam" id="PF05031">
    <property type="entry name" value="NEAT"/>
    <property type="match status" value="2"/>
</dbReference>
<comment type="similarity">
    <text evidence="2">Belongs to the IsdB family.</text>
</comment>
<dbReference type="PANTHER" id="PTHR37824">
    <property type="entry name" value="IRON-REGULATED SURFACE DETERMINANT PROTEIN C"/>
    <property type="match status" value="1"/>
</dbReference>
<keyword evidence="18" id="KW-0472">Membrane</keyword>
<sequence length="669" mass="74775">MNKQQKEFKSFYSIRKSSLGVASVAISTLLLLMSNGEAQAAEETGGTNTEAQPKTEAVASPSTTTEKAPEAKPVANAVSVSNKEVEAPTSESKEAKEAKEVKAPTSESKEAKEAKEVKAPKETKEVKAPKETKEVKPAAKADNNTYPILNQELREAIKNPAIKDKDHSAPNSRPIDFEMKKKDGTQQFYHYASSVKPARVIFTDSKPEIELGLQSGQFWRKFEVYEGDKKLPIKLVSYDTVKDYAYIRFSVSNGTKAVKIVSSTHFNNKEEKYDYTLMEFAQPIYNSADKFKTEEDYKAEKLLAPYKKAKTLERQVYELNKIQDKLPEKLKAEYKKKLEETKKALDEQVKSAITEFQNVQPTNEKMTDLQDTKYVVYESVENNESMMDTFVKHPIKTGMLNGKKYMVMETTNDDYWKDFMVEGQRVRTISKDAKNNTRTIIFPYVEGKTLYDAIVKVHVKTIDYDGQYHVRIVDKEAFTKANADKTNKKEQQDNSAKKETTPAKPSKPTPSPVEKESQKQDSQKDNNTQSPSVEKENDASSESGKDKTPATKPAKGEVESSSTTPTKVVSTTQNVAKPTTASSETTKDVVQTSAGSSEAKDSAPLQKANIKNTNDGHTQSENNKNTQENKAKSLPQTGEESNKDMTLPLMALLALSSIIAFVLPRKRKN</sequence>
<protein>
    <recommendedName>
        <fullName evidence="3">Iron-regulated surface determinant protein B</fullName>
    </recommendedName>
    <alternativeName>
        <fullName evidence="14">Fur-regulated protein B</fullName>
    </alternativeName>
    <alternativeName>
        <fullName evidence="13">Staphylococcal iron-regulated protein H</fullName>
    </alternativeName>
    <alternativeName>
        <fullName evidence="15">Staphylococcus aureus surface protein J</fullName>
    </alternativeName>
</protein>
<dbReference type="GO" id="GO:0046872">
    <property type="term" value="F:metal ion binding"/>
    <property type="evidence" value="ECO:0007669"/>
    <property type="project" value="UniProtKB-KW"/>
</dbReference>
<dbReference type="NCBIfam" id="TIGR01167">
    <property type="entry name" value="LPXTG_anchor"/>
    <property type="match status" value="1"/>
</dbReference>
<feature type="compositionally biased region" description="Basic and acidic residues" evidence="17">
    <location>
        <begin position="513"/>
        <end position="524"/>
    </location>
</feature>
<dbReference type="GO" id="GO:0015232">
    <property type="term" value="F:heme transmembrane transporter activity"/>
    <property type="evidence" value="ECO:0007669"/>
    <property type="project" value="InterPro"/>
</dbReference>
<dbReference type="InterPro" id="IPR037250">
    <property type="entry name" value="NEAT_dom_sf"/>
</dbReference>
<keyword evidence="4" id="KW-0134">Cell wall</keyword>
<evidence type="ECO:0000313" key="23">
    <source>
        <dbReference type="Proteomes" id="UP000254502"/>
    </source>
</evidence>
<dbReference type="AlphaFoldDB" id="A0A380DZ42"/>
<evidence type="ECO:0000256" key="10">
    <source>
        <dbReference type="ARBA" id="ARBA00023004"/>
    </source>
</evidence>
<evidence type="ECO:0000256" key="17">
    <source>
        <dbReference type="SAM" id="MobiDB-lite"/>
    </source>
</evidence>
<dbReference type="Pfam" id="PF04650">
    <property type="entry name" value="YSIRK_signal"/>
    <property type="match status" value="1"/>
</dbReference>
<evidence type="ECO:0000256" key="15">
    <source>
        <dbReference type="ARBA" id="ARBA00032872"/>
    </source>
</evidence>
<dbReference type="Gene3D" id="1.20.58.1270">
    <property type="match status" value="1"/>
</dbReference>
<feature type="signal peptide" evidence="19">
    <location>
        <begin position="1"/>
        <end position="40"/>
    </location>
</feature>
<evidence type="ECO:0000256" key="6">
    <source>
        <dbReference type="ARBA" id="ARBA00022617"/>
    </source>
</evidence>
<evidence type="ECO:0000256" key="19">
    <source>
        <dbReference type="SAM" id="SignalP"/>
    </source>
</evidence>
<feature type="region of interest" description="Disordered" evidence="17">
    <location>
        <begin position="483"/>
        <end position="643"/>
    </location>
</feature>
<feature type="compositionally biased region" description="Basic and acidic residues" evidence="17">
    <location>
        <begin position="533"/>
        <end position="558"/>
    </location>
</feature>
<dbReference type="SMART" id="SM00725">
    <property type="entry name" value="NEAT"/>
    <property type="match status" value="2"/>
</dbReference>
<organism evidence="22 23">
    <name type="scientific">Staphylococcus aureus</name>
    <dbReference type="NCBI Taxonomy" id="1280"/>
    <lineage>
        <taxon>Bacteria</taxon>
        <taxon>Bacillati</taxon>
        <taxon>Bacillota</taxon>
        <taxon>Bacilli</taxon>
        <taxon>Bacillales</taxon>
        <taxon>Staphylococcaceae</taxon>
        <taxon>Staphylococcus</taxon>
    </lineage>
</organism>
<keyword evidence="6" id="KW-0349">Heme</keyword>
<dbReference type="NCBIfam" id="TIGR03657">
    <property type="entry name" value="IsdB"/>
    <property type="match status" value="1"/>
</dbReference>
<keyword evidence="7" id="KW-0479">Metal-binding</keyword>
<dbReference type="CDD" id="cd06920">
    <property type="entry name" value="NEAT"/>
    <property type="match status" value="1"/>
</dbReference>
<comment type="subcellular location">
    <subcellularLocation>
        <location evidence="1">Secreted</location>
        <location evidence="1">Cell wall</location>
        <topology evidence="1">Peptidoglycan-anchor</topology>
    </subcellularLocation>
</comment>
<dbReference type="InterPro" id="IPR005877">
    <property type="entry name" value="YSIRK_signal_dom"/>
</dbReference>
<feature type="region of interest" description="Disordered" evidence="17">
    <location>
        <begin position="38"/>
        <end position="141"/>
    </location>
</feature>
<keyword evidence="10" id="KW-0408">Iron</keyword>
<evidence type="ECO:0000256" key="9">
    <source>
        <dbReference type="ARBA" id="ARBA00022737"/>
    </source>
</evidence>
<evidence type="ECO:0000256" key="18">
    <source>
        <dbReference type="SAM" id="Phobius"/>
    </source>
</evidence>
<dbReference type="NCBIfam" id="TIGR01168">
    <property type="entry name" value="YSIRK_signal"/>
    <property type="match status" value="1"/>
</dbReference>
<dbReference type="EMBL" id="UHAQ01000003">
    <property type="protein sequence ID" value="SUK82783.1"/>
    <property type="molecule type" value="Genomic_DNA"/>
</dbReference>
<evidence type="ECO:0000259" key="21">
    <source>
        <dbReference type="PROSITE" id="PS50978"/>
    </source>
</evidence>
<dbReference type="InterPro" id="IPR019931">
    <property type="entry name" value="LPXTG_anchor"/>
</dbReference>
<dbReference type="Pfam" id="PF20861">
    <property type="entry name" value="Isd_H_B_linker"/>
    <property type="match status" value="1"/>
</dbReference>
<evidence type="ECO:0000259" key="20">
    <source>
        <dbReference type="PROSITE" id="PS50847"/>
    </source>
</evidence>
<keyword evidence="9" id="KW-0677">Repeat</keyword>
<dbReference type="InterPro" id="IPR050436">
    <property type="entry name" value="IsdA"/>
</dbReference>
<dbReference type="PANTHER" id="PTHR37824:SF1">
    <property type="entry name" value="IRON-REGULATED SURFACE DETERMINANT PROTEIN C"/>
    <property type="match status" value="1"/>
</dbReference>
<feature type="transmembrane region" description="Helical" evidence="18">
    <location>
        <begin position="645"/>
        <end position="663"/>
    </location>
</feature>
<evidence type="ECO:0000256" key="4">
    <source>
        <dbReference type="ARBA" id="ARBA00022512"/>
    </source>
</evidence>
<evidence type="ECO:0000256" key="7">
    <source>
        <dbReference type="ARBA" id="ARBA00022723"/>
    </source>
</evidence>
<feature type="compositionally biased region" description="Basic and acidic residues" evidence="17">
    <location>
        <begin position="83"/>
        <end position="139"/>
    </location>
</feature>
<keyword evidence="18" id="KW-1133">Transmembrane helix</keyword>
<feature type="compositionally biased region" description="Polar residues" evidence="17">
    <location>
        <begin position="609"/>
        <end position="639"/>
    </location>
</feature>
<evidence type="ECO:0000256" key="3">
    <source>
        <dbReference type="ARBA" id="ARBA00016497"/>
    </source>
</evidence>
<evidence type="ECO:0000256" key="14">
    <source>
        <dbReference type="ARBA" id="ARBA00032425"/>
    </source>
</evidence>
<evidence type="ECO:0000256" key="12">
    <source>
        <dbReference type="ARBA" id="ARBA00023088"/>
    </source>
</evidence>
<reference evidence="22 23" key="1">
    <citation type="submission" date="2018-06" db="EMBL/GenBank/DDBJ databases">
        <authorList>
            <consortium name="Pathogen Informatics"/>
            <person name="Doyle S."/>
        </authorList>
    </citation>
    <scope>NUCLEOTIDE SEQUENCE [LARGE SCALE GENOMIC DNA]</scope>
    <source>
        <strain evidence="22 23">NCTC5664</strain>
    </source>
</reference>
<proteinExistence type="inferred from homology"/>
<evidence type="ECO:0000256" key="1">
    <source>
        <dbReference type="ARBA" id="ARBA00004168"/>
    </source>
</evidence>
<dbReference type="PROSITE" id="PS50847">
    <property type="entry name" value="GRAM_POS_ANCHORING"/>
    <property type="match status" value="1"/>
</dbReference>
<dbReference type="SUPFAM" id="SSF158911">
    <property type="entry name" value="NEAT domain-like"/>
    <property type="match status" value="2"/>
</dbReference>
<feature type="domain" description="NEAT" evidence="21">
    <location>
        <begin position="365"/>
        <end position="482"/>
    </location>
</feature>
<gene>
    <name evidence="22" type="primary">isdB</name>
    <name evidence="22" type="ORF">NCTC5664_02456</name>
</gene>
<evidence type="ECO:0000256" key="5">
    <source>
        <dbReference type="ARBA" id="ARBA00022525"/>
    </source>
</evidence>
<keyword evidence="18" id="KW-0812">Transmembrane</keyword>
<dbReference type="PROSITE" id="PS50978">
    <property type="entry name" value="NEAT"/>
    <property type="match status" value="2"/>
</dbReference>
<accession>A0A380DZ42</accession>
<evidence type="ECO:0000313" key="22">
    <source>
        <dbReference type="EMBL" id="SUK82783.1"/>
    </source>
</evidence>
<evidence type="ECO:0000256" key="2">
    <source>
        <dbReference type="ARBA" id="ARBA00005976"/>
    </source>
</evidence>
<keyword evidence="12" id="KW-0572">Peptidoglycan-anchor</keyword>
<keyword evidence="8 19" id="KW-0732">Signal</keyword>
<evidence type="ECO:0000256" key="8">
    <source>
        <dbReference type="ARBA" id="ARBA00022729"/>
    </source>
</evidence>
<name>A0A380DZ42_STAAU</name>
<dbReference type="Gene3D" id="2.60.40.1850">
    <property type="match status" value="2"/>
</dbReference>
<keyword evidence="11" id="KW-0843">Virulence</keyword>
<feature type="chain" id="PRO_5016904655" description="Iron-regulated surface determinant protein B" evidence="19">
    <location>
        <begin position="41"/>
        <end position="669"/>
    </location>
</feature>
<dbReference type="InterPro" id="IPR006635">
    <property type="entry name" value="NEAT_dom"/>
</dbReference>
<feature type="domain" description="NEAT" evidence="21">
    <location>
        <begin position="168"/>
        <end position="293"/>
    </location>
</feature>
<evidence type="ECO:0000256" key="11">
    <source>
        <dbReference type="ARBA" id="ARBA00023026"/>
    </source>
</evidence>
<evidence type="ECO:0000256" key="13">
    <source>
        <dbReference type="ARBA" id="ARBA00031150"/>
    </source>
</evidence>
<evidence type="ECO:0000256" key="16">
    <source>
        <dbReference type="ARBA" id="ARBA00046347"/>
    </source>
</evidence>
<dbReference type="Pfam" id="PF00746">
    <property type="entry name" value="Gram_pos_anchor"/>
    <property type="match status" value="1"/>
</dbReference>
<feature type="compositionally biased region" description="Basic and acidic residues" evidence="17">
    <location>
        <begin position="483"/>
        <end position="501"/>
    </location>
</feature>